<dbReference type="Proteomes" id="UP000252345">
    <property type="component" value="Unassembled WGS sequence"/>
</dbReference>
<dbReference type="SUPFAM" id="SSF47413">
    <property type="entry name" value="lambda repressor-like DNA-binding domains"/>
    <property type="match status" value="1"/>
</dbReference>
<reference evidence="1 2" key="1">
    <citation type="submission" date="2017-10" db="EMBL/GenBank/DDBJ databases">
        <title>Bifidobacterium xylocopum sp. nov. and Bifidobacterium aemilianum sp. nov., from the carpenter bee (Xylocopa violacea) digestive tract.</title>
        <authorList>
            <person name="Alberoni D."/>
            <person name="Baffoni L."/>
            <person name="Di Gioia D."/>
            <person name="Gaggia F."/>
            <person name="Biavati B."/>
        </authorList>
    </citation>
    <scope>NUCLEOTIDE SEQUENCE [LARGE SCALE GENOMIC DNA]</scope>
    <source>
        <strain evidence="1 2">XV2</strain>
    </source>
</reference>
<dbReference type="EMBL" id="PDCH01000021">
    <property type="protein sequence ID" value="RBP98794.1"/>
    <property type="molecule type" value="Genomic_DNA"/>
</dbReference>
<dbReference type="GO" id="GO:0003677">
    <property type="term" value="F:DNA binding"/>
    <property type="evidence" value="ECO:0007669"/>
    <property type="project" value="InterPro"/>
</dbReference>
<name>A0A366KAR8_9BIFI</name>
<sequence>MSNMKRWLHEEGISYSKLASTLHQTASNISNKVNGITQWQQQDLLQLNKIYGLSADFVIGLPNSKENLEVFTR</sequence>
<keyword evidence="2" id="KW-1185">Reference proteome</keyword>
<gene>
    <name evidence="1" type="ORF">CRD59_07195</name>
</gene>
<protein>
    <submittedName>
        <fullName evidence="1">Transcriptional regulator</fullName>
    </submittedName>
</protein>
<accession>A0A366KAR8</accession>
<proteinExistence type="predicted"/>
<evidence type="ECO:0000313" key="2">
    <source>
        <dbReference type="Proteomes" id="UP000252345"/>
    </source>
</evidence>
<organism evidence="1 2">
    <name type="scientific">Bifidobacterium xylocopae</name>
    <dbReference type="NCBI Taxonomy" id="2493119"/>
    <lineage>
        <taxon>Bacteria</taxon>
        <taxon>Bacillati</taxon>
        <taxon>Actinomycetota</taxon>
        <taxon>Actinomycetes</taxon>
        <taxon>Bifidobacteriales</taxon>
        <taxon>Bifidobacteriaceae</taxon>
        <taxon>Bifidobacterium</taxon>
    </lineage>
</organism>
<dbReference type="AlphaFoldDB" id="A0A366KAR8"/>
<dbReference type="InterPro" id="IPR010982">
    <property type="entry name" value="Lambda_DNA-bd_dom_sf"/>
</dbReference>
<comment type="caution">
    <text evidence="1">The sequence shown here is derived from an EMBL/GenBank/DDBJ whole genome shotgun (WGS) entry which is preliminary data.</text>
</comment>
<evidence type="ECO:0000313" key="1">
    <source>
        <dbReference type="EMBL" id="RBP98794.1"/>
    </source>
</evidence>
<dbReference type="Gene3D" id="1.10.260.40">
    <property type="entry name" value="lambda repressor-like DNA-binding domains"/>
    <property type="match status" value="1"/>
</dbReference>